<dbReference type="InterPro" id="IPR054384">
    <property type="entry name" value="SecDF_P1_head"/>
</dbReference>
<comment type="caution">
    <text evidence="13">The sequence shown here is derived from an EMBL/GenBank/DDBJ whole genome shotgun (WGS) entry which is preliminary data.</text>
</comment>
<evidence type="ECO:0000256" key="4">
    <source>
        <dbReference type="ARBA" id="ARBA00022692"/>
    </source>
</evidence>
<comment type="subunit">
    <text evidence="9">Forms a complex with SecF. Part of the essential Sec protein translocation apparatus which comprises SecA, SecYEG and auxiliary proteins SecDF. Other proteins may also be involved.</text>
</comment>
<feature type="transmembrane region" description="Helical" evidence="9">
    <location>
        <begin position="273"/>
        <end position="292"/>
    </location>
</feature>
<dbReference type="InterPro" id="IPR022646">
    <property type="entry name" value="SecD/SecF_CS"/>
</dbReference>
<reference evidence="13 14" key="1">
    <citation type="journal article" date="2016" name="Nat. Commun.">
        <title>Thousands of microbial genomes shed light on interconnected biogeochemical processes in an aquifer system.</title>
        <authorList>
            <person name="Anantharaman K."/>
            <person name="Brown C.T."/>
            <person name="Hug L.A."/>
            <person name="Sharon I."/>
            <person name="Castelle C.J."/>
            <person name="Probst A.J."/>
            <person name="Thomas B.C."/>
            <person name="Singh A."/>
            <person name="Wilkins M.J."/>
            <person name="Karaoz U."/>
            <person name="Brodie E.L."/>
            <person name="Williams K.H."/>
            <person name="Hubbard S.S."/>
            <person name="Banfield J.F."/>
        </authorList>
    </citation>
    <scope>NUCLEOTIDE SEQUENCE [LARGE SCALE GENOMIC DNA]</scope>
</reference>
<dbReference type="Pfam" id="PF22599">
    <property type="entry name" value="SecDF_P1_head"/>
    <property type="match status" value="1"/>
</dbReference>
<dbReference type="NCBIfam" id="TIGR01129">
    <property type="entry name" value="secD"/>
    <property type="match status" value="1"/>
</dbReference>
<dbReference type="Gene3D" id="3.30.1360.200">
    <property type="match status" value="1"/>
</dbReference>
<dbReference type="PANTHER" id="PTHR30081:SF1">
    <property type="entry name" value="PROTEIN TRANSLOCASE SUBUNIT SECD"/>
    <property type="match status" value="1"/>
</dbReference>
<keyword evidence="5 9" id="KW-0653">Protein transport</keyword>
<feature type="transmembrane region" description="Helical" evidence="9">
    <location>
        <begin position="6"/>
        <end position="23"/>
    </location>
</feature>
<dbReference type="Gene3D" id="3.30.70.3400">
    <property type="match status" value="1"/>
</dbReference>
<feature type="transmembrane region" description="Helical" evidence="9">
    <location>
        <begin position="398"/>
        <end position="417"/>
    </location>
</feature>
<dbReference type="GO" id="GO:0006605">
    <property type="term" value="P:protein targeting"/>
    <property type="evidence" value="ECO:0007669"/>
    <property type="project" value="UniProtKB-UniRule"/>
</dbReference>
<evidence type="ECO:0000256" key="3">
    <source>
        <dbReference type="ARBA" id="ARBA00022475"/>
    </source>
</evidence>
<feature type="domain" description="Protein export membrane protein SecD/SecF C-terminal" evidence="10">
    <location>
        <begin position="255"/>
        <end position="427"/>
    </location>
</feature>
<dbReference type="GO" id="GO:0043952">
    <property type="term" value="P:protein transport by the Sec complex"/>
    <property type="evidence" value="ECO:0007669"/>
    <property type="project" value="UniProtKB-UniRule"/>
</dbReference>
<dbReference type="PRINTS" id="PR00702">
    <property type="entry name" value="ACRIFLAVINRP"/>
</dbReference>
<keyword evidence="2 9" id="KW-0813">Transport</keyword>
<evidence type="ECO:0000256" key="9">
    <source>
        <dbReference type="HAMAP-Rule" id="MF_01463"/>
    </source>
</evidence>
<dbReference type="HAMAP" id="MF_01463_B">
    <property type="entry name" value="SecD_B"/>
    <property type="match status" value="1"/>
</dbReference>
<evidence type="ECO:0000256" key="8">
    <source>
        <dbReference type="ARBA" id="ARBA00023136"/>
    </source>
</evidence>
<keyword evidence="7 9" id="KW-0811">Translocation</keyword>
<dbReference type="Pfam" id="PF21760">
    <property type="entry name" value="SecD_1st"/>
    <property type="match status" value="1"/>
</dbReference>
<evidence type="ECO:0000313" key="13">
    <source>
        <dbReference type="EMBL" id="OHB02464.1"/>
    </source>
</evidence>
<evidence type="ECO:0000259" key="12">
    <source>
        <dbReference type="Pfam" id="PF22599"/>
    </source>
</evidence>
<keyword evidence="6 9" id="KW-1133">Transmembrane helix</keyword>
<dbReference type="InterPro" id="IPR005791">
    <property type="entry name" value="SecD"/>
</dbReference>
<sequence>MAKYRFWAIIMIALAIVAGFFIWNSQKPDASRKFKLGLDLSGGTHLVYKADTSEIQSGDISGAMQSLRDTIERRVNLFGVSEPIVQIEEGGVLGGQREQRLIVELPGITDVNEAIKRIGETPTLEFKILSKEGQDKIKLEGETLDKASVSSMFLETGLTGRMLQKASIQFDQNFANKPIIGLKFNEEGADLFAKITRENTGDVLGIFLDGTLVEAPYIREEITGGEAVITGDFTPEMAKQVVRDLNYGALPMPISLLSTETIGATLGDRAVDASVKAGLYAFVVVALFLIAWYKFQGFVAVLALTIYTIINLVLFKLIPVTLTAAGIAGFILSIGMAVDANILIFERTKEELKRGKNKYEALKEGFRRAWSSIRDSNLSSIITAVILYYFASTPVIKGFALVFLIGVLVSMFSAVTASRTILFAMSKDNPTPTPPQRGGEEK</sequence>
<evidence type="ECO:0000313" key="14">
    <source>
        <dbReference type="Proteomes" id="UP000177707"/>
    </source>
</evidence>
<gene>
    <name evidence="9" type="primary">secD</name>
    <name evidence="13" type="ORF">A3A96_01155</name>
</gene>
<organism evidence="13 14">
    <name type="scientific">Candidatus Zambryskibacteria bacterium RIFCSPLOWO2_01_FULL_39_39</name>
    <dbReference type="NCBI Taxonomy" id="1802758"/>
    <lineage>
        <taxon>Bacteria</taxon>
        <taxon>Candidatus Zambryskiibacteriota</taxon>
    </lineage>
</organism>
<dbReference type="Proteomes" id="UP000177707">
    <property type="component" value="Unassembled WGS sequence"/>
</dbReference>
<feature type="domain" description="SecDF P1 head subdomain" evidence="12">
    <location>
        <begin position="156"/>
        <end position="251"/>
    </location>
</feature>
<evidence type="ECO:0000256" key="2">
    <source>
        <dbReference type="ARBA" id="ARBA00022448"/>
    </source>
</evidence>
<keyword evidence="8 9" id="KW-0472">Membrane</keyword>
<dbReference type="InterPro" id="IPR048631">
    <property type="entry name" value="SecD_1st"/>
</dbReference>
<dbReference type="GO" id="GO:0065002">
    <property type="term" value="P:intracellular protein transmembrane transport"/>
    <property type="evidence" value="ECO:0007669"/>
    <property type="project" value="UniProtKB-UniRule"/>
</dbReference>
<feature type="transmembrane region" description="Helical" evidence="9">
    <location>
        <begin position="376"/>
        <end position="392"/>
    </location>
</feature>
<dbReference type="EMBL" id="MHWB01000004">
    <property type="protein sequence ID" value="OHB02464.1"/>
    <property type="molecule type" value="Genomic_DNA"/>
</dbReference>
<name>A0A1G2TYZ9_9BACT</name>
<dbReference type="SUPFAM" id="SSF82866">
    <property type="entry name" value="Multidrug efflux transporter AcrB transmembrane domain"/>
    <property type="match status" value="1"/>
</dbReference>
<protein>
    <recommendedName>
        <fullName evidence="9">Protein translocase subunit SecD</fullName>
    </recommendedName>
</protein>
<keyword evidence="3 9" id="KW-1003">Cell membrane</keyword>
<dbReference type="NCBIfam" id="TIGR00916">
    <property type="entry name" value="2A0604s01"/>
    <property type="match status" value="1"/>
</dbReference>
<evidence type="ECO:0000256" key="7">
    <source>
        <dbReference type="ARBA" id="ARBA00023010"/>
    </source>
</evidence>
<evidence type="ECO:0000259" key="11">
    <source>
        <dbReference type="Pfam" id="PF21760"/>
    </source>
</evidence>
<dbReference type="GO" id="GO:0005886">
    <property type="term" value="C:plasma membrane"/>
    <property type="evidence" value="ECO:0007669"/>
    <property type="project" value="UniProtKB-SubCell"/>
</dbReference>
<feature type="transmembrane region" description="Helical" evidence="9">
    <location>
        <begin position="324"/>
        <end position="345"/>
    </location>
</feature>
<dbReference type="InterPro" id="IPR001036">
    <property type="entry name" value="Acrflvin-R"/>
</dbReference>
<evidence type="ECO:0000259" key="10">
    <source>
        <dbReference type="Pfam" id="PF02355"/>
    </source>
</evidence>
<dbReference type="PANTHER" id="PTHR30081">
    <property type="entry name" value="PROTEIN-EXPORT MEMBRANE PROTEIN SEC"/>
    <property type="match status" value="1"/>
</dbReference>
<evidence type="ECO:0000256" key="5">
    <source>
        <dbReference type="ARBA" id="ARBA00022927"/>
    </source>
</evidence>
<dbReference type="STRING" id="1802758.A3A96_01155"/>
<dbReference type="AlphaFoldDB" id="A0A1G2TYZ9"/>
<evidence type="ECO:0000256" key="6">
    <source>
        <dbReference type="ARBA" id="ARBA00022989"/>
    </source>
</evidence>
<dbReference type="GO" id="GO:0015450">
    <property type="term" value="F:protein-transporting ATPase activity"/>
    <property type="evidence" value="ECO:0007669"/>
    <property type="project" value="InterPro"/>
</dbReference>
<dbReference type="InterPro" id="IPR055344">
    <property type="entry name" value="SecD_SecF_C_bact"/>
</dbReference>
<dbReference type="Gene3D" id="1.20.1640.10">
    <property type="entry name" value="Multidrug efflux transporter AcrB transmembrane domain"/>
    <property type="match status" value="1"/>
</dbReference>
<evidence type="ECO:0000256" key="1">
    <source>
        <dbReference type="ARBA" id="ARBA00004651"/>
    </source>
</evidence>
<dbReference type="Pfam" id="PF07549">
    <property type="entry name" value="Sec_GG"/>
    <property type="match status" value="1"/>
</dbReference>
<feature type="domain" description="Protein translocase subunit SecDF P1" evidence="11">
    <location>
        <begin position="64"/>
        <end position="129"/>
    </location>
</feature>
<dbReference type="InterPro" id="IPR022813">
    <property type="entry name" value="SecD/SecF_arch_bac"/>
</dbReference>
<feature type="transmembrane region" description="Helical" evidence="9">
    <location>
        <begin position="299"/>
        <end position="318"/>
    </location>
</feature>
<comment type="similarity">
    <text evidence="9">Belongs to the SecD/SecF family. SecD subfamily.</text>
</comment>
<dbReference type="InterPro" id="IPR048634">
    <property type="entry name" value="SecD_SecF_C"/>
</dbReference>
<keyword evidence="4 9" id="KW-0812">Transmembrane</keyword>
<comment type="subcellular location">
    <subcellularLocation>
        <location evidence="1 9">Cell membrane</location>
        <topology evidence="1 9">Multi-pass membrane protein</topology>
    </subcellularLocation>
</comment>
<proteinExistence type="inferred from homology"/>
<dbReference type="Pfam" id="PF02355">
    <property type="entry name" value="SecD_SecF_C"/>
    <property type="match status" value="1"/>
</dbReference>
<accession>A0A1G2TYZ9</accession>
<comment type="function">
    <text evidence="9">Part of the Sec protein translocase complex. Interacts with the SecYEG preprotein conducting channel. SecDF uses the proton motive force (PMF) to complete protein translocation after the ATP-dependent function of SecA.</text>
</comment>